<reference evidence="2 3" key="1">
    <citation type="submission" date="2024-08" db="EMBL/GenBank/DDBJ databases">
        <title>Insights into the chromosomal genome structure of Flemingia macrophylla.</title>
        <authorList>
            <person name="Ding Y."/>
            <person name="Zhao Y."/>
            <person name="Bi W."/>
            <person name="Wu M."/>
            <person name="Zhao G."/>
            <person name="Gong Y."/>
            <person name="Li W."/>
            <person name="Zhang P."/>
        </authorList>
    </citation>
    <scope>NUCLEOTIDE SEQUENCE [LARGE SCALE GENOMIC DNA]</scope>
    <source>
        <strain evidence="2">DYQJB</strain>
        <tissue evidence="2">Leaf</tissue>
    </source>
</reference>
<dbReference type="Proteomes" id="UP001603857">
    <property type="component" value="Unassembled WGS sequence"/>
</dbReference>
<evidence type="ECO:0000313" key="2">
    <source>
        <dbReference type="EMBL" id="KAL2322495.1"/>
    </source>
</evidence>
<evidence type="ECO:0000313" key="3">
    <source>
        <dbReference type="Proteomes" id="UP001603857"/>
    </source>
</evidence>
<proteinExistence type="predicted"/>
<organism evidence="2 3">
    <name type="scientific">Flemingia macrophylla</name>
    <dbReference type="NCBI Taxonomy" id="520843"/>
    <lineage>
        <taxon>Eukaryota</taxon>
        <taxon>Viridiplantae</taxon>
        <taxon>Streptophyta</taxon>
        <taxon>Embryophyta</taxon>
        <taxon>Tracheophyta</taxon>
        <taxon>Spermatophyta</taxon>
        <taxon>Magnoliopsida</taxon>
        <taxon>eudicotyledons</taxon>
        <taxon>Gunneridae</taxon>
        <taxon>Pentapetalae</taxon>
        <taxon>rosids</taxon>
        <taxon>fabids</taxon>
        <taxon>Fabales</taxon>
        <taxon>Fabaceae</taxon>
        <taxon>Papilionoideae</taxon>
        <taxon>50 kb inversion clade</taxon>
        <taxon>NPAAA clade</taxon>
        <taxon>indigoferoid/millettioid clade</taxon>
        <taxon>Phaseoleae</taxon>
        <taxon>Flemingia</taxon>
    </lineage>
</organism>
<evidence type="ECO:0000256" key="1">
    <source>
        <dbReference type="SAM" id="MobiDB-lite"/>
    </source>
</evidence>
<name>A0ABD1LG30_9FABA</name>
<protein>
    <submittedName>
        <fullName evidence="2">Uncharacterized protein</fullName>
    </submittedName>
</protein>
<dbReference type="EMBL" id="JBGMDY010000009">
    <property type="protein sequence ID" value="KAL2322495.1"/>
    <property type="molecule type" value="Genomic_DNA"/>
</dbReference>
<comment type="caution">
    <text evidence="2">The sequence shown here is derived from an EMBL/GenBank/DDBJ whole genome shotgun (WGS) entry which is preliminary data.</text>
</comment>
<keyword evidence="3" id="KW-1185">Reference proteome</keyword>
<feature type="region of interest" description="Disordered" evidence="1">
    <location>
        <begin position="1"/>
        <end position="26"/>
    </location>
</feature>
<accession>A0ABD1LG30</accession>
<sequence length="68" mass="8107">MINTKSPKKNQTLREMKNAETGGFNFKTKRMREKRIRREEEVGDLGLFWGDSVKNKREKLKTRFGHHS</sequence>
<gene>
    <name evidence="2" type="ORF">Fmac_026874</name>
</gene>
<dbReference type="AlphaFoldDB" id="A0ABD1LG30"/>